<evidence type="ECO:0000313" key="4">
    <source>
        <dbReference type="Proteomes" id="UP001169063"/>
    </source>
</evidence>
<feature type="region of interest" description="Disordered" evidence="1">
    <location>
        <begin position="32"/>
        <end position="91"/>
    </location>
</feature>
<sequence>MFHDPARDPHRRDRDEWREDRYDELRYDERRAHERGPWDRDGEPDARRHDHEDFHARPEGPVGGPAWGQDYARRDERRDDRGDDRREAAYEEERRRREFDFGRTDRRYSLDDTRRRLPREETERLIASDKVEGSPVFDLHGRRVGEVANFMVDKRSGRVEYAVVRVRGGLLHGEAWRPVEWRDLTFDDRLDGYQIDMERAELRDARDFERRR</sequence>
<comment type="caution">
    <text evidence="3">The sequence shown here is derived from an EMBL/GenBank/DDBJ whole genome shotgun (WGS) entry which is preliminary data.</text>
</comment>
<evidence type="ECO:0000259" key="2">
    <source>
        <dbReference type="Pfam" id="PF05239"/>
    </source>
</evidence>
<dbReference type="Gene3D" id="2.30.30.240">
    <property type="entry name" value="PRC-barrel domain"/>
    <property type="match status" value="1"/>
</dbReference>
<keyword evidence="4" id="KW-1185">Reference proteome</keyword>
<evidence type="ECO:0000313" key="3">
    <source>
        <dbReference type="EMBL" id="MDO1559649.1"/>
    </source>
</evidence>
<dbReference type="Proteomes" id="UP001169063">
    <property type="component" value="Unassembled WGS sequence"/>
</dbReference>
<gene>
    <name evidence="3" type="ORF">Q0812_09435</name>
</gene>
<organism evidence="3 4">
    <name type="scientific">Peiella sedimenti</name>
    <dbReference type="NCBI Taxonomy" id="3061083"/>
    <lineage>
        <taxon>Bacteria</taxon>
        <taxon>Pseudomonadati</taxon>
        <taxon>Pseudomonadota</taxon>
        <taxon>Alphaproteobacteria</taxon>
        <taxon>Caulobacterales</taxon>
        <taxon>Caulobacteraceae</taxon>
        <taxon>Peiella</taxon>
    </lineage>
</organism>
<accession>A0ABT8SM54</accession>
<dbReference type="PANTHER" id="PTHR36505:SF1">
    <property type="entry name" value="BLR1072 PROTEIN"/>
    <property type="match status" value="1"/>
</dbReference>
<proteinExistence type="predicted"/>
<protein>
    <submittedName>
        <fullName evidence="3">PRC-barrel domain-containing protein</fullName>
    </submittedName>
</protein>
<evidence type="ECO:0000256" key="1">
    <source>
        <dbReference type="SAM" id="MobiDB-lite"/>
    </source>
</evidence>
<dbReference type="InterPro" id="IPR011033">
    <property type="entry name" value="PRC_barrel-like_sf"/>
</dbReference>
<dbReference type="InterPro" id="IPR027275">
    <property type="entry name" value="PRC-brl_dom"/>
</dbReference>
<dbReference type="SUPFAM" id="SSF50346">
    <property type="entry name" value="PRC-barrel domain"/>
    <property type="match status" value="1"/>
</dbReference>
<feature type="domain" description="PRC-barrel" evidence="2">
    <location>
        <begin position="126"/>
        <end position="171"/>
    </location>
</feature>
<dbReference type="PANTHER" id="PTHR36505">
    <property type="entry name" value="BLR1072 PROTEIN"/>
    <property type="match status" value="1"/>
</dbReference>
<feature type="compositionally biased region" description="Basic and acidic residues" evidence="1">
    <location>
        <begin position="32"/>
        <end position="58"/>
    </location>
</feature>
<reference evidence="3" key="1">
    <citation type="submission" date="2023-07" db="EMBL/GenBank/DDBJ databases">
        <title>Brevundimonas soil sp. nov., isolated from the soil of chemical plant.</title>
        <authorList>
            <person name="Wu N."/>
        </authorList>
    </citation>
    <scope>NUCLEOTIDE SEQUENCE</scope>
    <source>
        <strain evidence="3">XZ-24</strain>
    </source>
</reference>
<name>A0ABT8SM54_9CAUL</name>
<dbReference type="RefSeq" id="WP_302110071.1">
    <property type="nucleotide sequence ID" value="NZ_JAUKTR010000003.1"/>
</dbReference>
<dbReference type="EMBL" id="JAUKTR010000003">
    <property type="protein sequence ID" value="MDO1559649.1"/>
    <property type="molecule type" value="Genomic_DNA"/>
</dbReference>
<feature type="compositionally biased region" description="Basic and acidic residues" evidence="1">
    <location>
        <begin position="71"/>
        <end position="91"/>
    </location>
</feature>
<dbReference type="Pfam" id="PF05239">
    <property type="entry name" value="PRC"/>
    <property type="match status" value="1"/>
</dbReference>